<dbReference type="Proteomes" id="UP000319852">
    <property type="component" value="Chromosome"/>
</dbReference>
<dbReference type="GO" id="GO:0043190">
    <property type="term" value="C:ATP-binding cassette (ABC) transporter complex"/>
    <property type="evidence" value="ECO:0007669"/>
    <property type="project" value="InterPro"/>
</dbReference>
<dbReference type="Gene3D" id="3.40.190.10">
    <property type="entry name" value="Periplasmic binding protein-like II"/>
    <property type="match status" value="2"/>
</dbReference>
<gene>
    <name evidence="4" type="primary">phnD_1</name>
    <name evidence="4" type="ORF">HG15A2_12790</name>
</gene>
<dbReference type="OrthoDB" id="9781943at2"/>
<dbReference type="NCBIfam" id="TIGR01098">
    <property type="entry name" value="3A0109s03R"/>
    <property type="match status" value="1"/>
</dbReference>
<dbReference type="InterPro" id="IPR005770">
    <property type="entry name" value="PhnD"/>
</dbReference>
<dbReference type="PANTHER" id="PTHR35841">
    <property type="entry name" value="PHOSPHONATES-BINDING PERIPLASMIC PROTEIN"/>
    <property type="match status" value="1"/>
</dbReference>
<evidence type="ECO:0000256" key="2">
    <source>
        <dbReference type="ARBA" id="ARBA00022729"/>
    </source>
</evidence>
<evidence type="ECO:0000256" key="3">
    <source>
        <dbReference type="SAM" id="Phobius"/>
    </source>
</evidence>
<dbReference type="Pfam" id="PF12974">
    <property type="entry name" value="Phosphonate-bd"/>
    <property type="match status" value="1"/>
</dbReference>
<evidence type="ECO:0000313" key="5">
    <source>
        <dbReference type="Proteomes" id="UP000319852"/>
    </source>
</evidence>
<name>A0A517MT06_9BACT</name>
<reference evidence="4 5" key="1">
    <citation type="submission" date="2019-02" db="EMBL/GenBank/DDBJ databases">
        <title>Deep-cultivation of Planctomycetes and their phenomic and genomic characterization uncovers novel biology.</title>
        <authorList>
            <person name="Wiegand S."/>
            <person name="Jogler M."/>
            <person name="Boedeker C."/>
            <person name="Pinto D."/>
            <person name="Vollmers J."/>
            <person name="Rivas-Marin E."/>
            <person name="Kohn T."/>
            <person name="Peeters S.H."/>
            <person name="Heuer A."/>
            <person name="Rast P."/>
            <person name="Oberbeckmann S."/>
            <person name="Bunk B."/>
            <person name="Jeske O."/>
            <person name="Meyerdierks A."/>
            <person name="Storesund J.E."/>
            <person name="Kallscheuer N."/>
            <person name="Luecker S."/>
            <person name="Lage O.M."/>
            <person name="Pohl T."/>
            <person name="Merkel B.J."/>
            <person name="Hornburger P."/>
            <person name="Mueller R.-W."/>
            <person name="Bruemmer F."/>
            <person name="Labrenz M."/>
            <person name="Spormann A.M."/>
            <person name="Op den Camp H."/>
            <person name="Overmann J."/>
            <person name="Amann R."/>
            <person name="Jetten M.S.M."/>
            <person name="Mascher T."/>
            <person name="Medema M.H."/>
            <person name="Devos D.P."/>
            <person name="Kaster A.-K."/>
            <person name="Ovreas L."/>
            <person name="Rohde M."/>
            <person name="Galperin M.Y."/>
            <person name="Jogler C."/>
        </authorList>
    </citation>
    <scope>NUCLEOTIDE SEQUENCE [LARGE SCALE GENOMIC DNA]</scope>
    <source>
        <strain evidence="4 5">HG15A2</strain>
    </source>
</reference>
<dbReference type="EMBL" id="CP036263">
    <property type="protein sequence ID" value="QDS98009.1"/>
    <property type="molecule type" value="Genomic_DNA"/>
</dbReference>
<sequence length="373" mass="40794">MRTRSGFATKPVVAILALAAAVAGWVVYNESSSGDRERKVLADRSVNTLFTNMPRDEKMDAVYFDTDLDLVADTPEEATLLAKPTELVFSFVATDNSSNDAAVWEAAVEAISEKTGLPVSYLRLVDTRKQMAALRGGQLHITAFDSGSVPVAVKHAGFIPLCTISNAEGSDPKAKAGEAESPKTEKAATGQFGYKMQFIVKVDSQIKDLADLRGKNIAFVRPNSNSGCKAAMVHLWQMDLRPEHDYNWHFTLSHANSVRNVTEGRADAAPVASDILQRLVSKGDVARDSFRVIYESSLFPPVAVGCSYNLPSKLREEIRDALLNLDWTDTTLAKEMAPGEPKKFVPVVYRDDWASVRAVDQAVSSVRDQIAVR</sequence>
<proteinExistence type="inferred from homology"/>
<keyword evidence="2" id="KW-0732">Signal</keyword>
<keyword evidence="3" id="KW-0812">Transmembrane</keyword>
<dbReference type="AlphaFoldDB" id="A0A517MT06"/>
<feature type="transmembrane region" description="Helical" evidence="3">
    <location>
        <begin position="12"/>
        <end position="28"/>
    </location>
</feature>
<keyword evidence="3" id="KW-1133">Transmembrane helix</keyword>
<organism evidence="4 5">
    <name type="scientific">Adhaeretor mobilis</name>
    <dbReference type="NCBI Taxonomy" id="1930276"/>
    <lineage>
        <taxon>Bacteria</taxon>
        <taxon>Pseudomonadati</taxon>
        <taxon>Planctomycetota</taxon>
        <taxon>Planctomycetia</taxon>
        <taxon>Pirellulales</taxon>
        <taxon>Lacipirellulaceae</taxon>
        <taxon>Adhaeretor</taxon>
    </lineage>
</organism>
<dbReference type="KEGG" id="amob:HG15A2_12790"/>
<dbReference type="GO" id="GO:0055085">
    <property type="term" value="P:transmembrane transport"/>
    <property type="evidence" value="ECO:0007669"/>
    <property type="project" value="InterPro"/>
</dbReference>
<comment type="similarity">
    <text evidence="1">Belongs to the phosphate/phosphite/phosphonate binding protein family.</text>
</comment>
<evidence type="ECO:0000313" key="4">
    <source>
        <dbReference type="EMBL" id="QDS98009.1"/>
    </source>
</evidence>
<accession>A0A517MT06</accession>
<evidence type="ECO:0000256" key="1">
    <source>
        <dbReference type="ARBA" id="ARBA00007162"/>
    </source>
</evidence>
<protein>
    <submittedName>
        <fullName evidence="4">Phosphate-import protein PhnD</fullName>
    </submittedName>
</protein>
<dbReference type="RefSeq" id="WP_145058848.1">
    <property type="nucleotide sequence ID" value="NZ_CP036263.1"/>
</dbReference>
<keyword evidence="5" id="KW-1185">Reference proteome</keyword>
<keyword evidence="3" id="KW-0472">Membrane</keyword>
<dbReference type="SUPFAM" id="SSF53850">
    <property type="entry name" value="Periplasmic binding protein-like II"/>
    <property type="match status" value="1"/>
</dbReference>
<dbReference type="PANTHER" id="PTHR35841:SF1">
    <property type="entry name" value="PHOSPHONATES-BINDING PERIPLASMIC PROTEIN"/>
    <property type="match status" value="1"/>
</dbReference>